<dbReference type="PANTHER" id="PTHR33799">
    <property type="entry name" value="PTS PERMEASE-RELATED-RELATED"/>
    <property type="match status" value="1"/>
</dbReference>
<reference evidence="3 4" key="1">
    <citation type="journal article" date="2021" name="Sci. Rep.">
        <title>The distribution of antibiotic resistance genes in chicken gut microbiota commensals.</title>
        <authorList>
            <person name="Juricova H."/>
            <person name="Matiasovicova J."/>
            <person name="Kubasova T."/>
            <person name="Cejkova D."/>
            <person name="Rychlik I."/>
        </authorList>
    </citation>
    <scope>NUCLEOTIDE SEQUENCE [LARGE SCALE GENOMIC DNA]</scope>
    <source>
        <strain evidence="3 4">An829</strain>
    </source>
</reference>
<name>A0ABS2DP00_9BURK</name>
<dbReference type="PROSITE" id="PS51096">
    <property type="entry name" value="PTS_EIIA_TYPE_4"/>
    <property type="match status" value="1"/>
</dbReference>
<sequence length="143" mass="14639">MLVVGICIIAHAPLASALKSCSQHIYSTTEDAGCDGIACFDVPADLDVDAGIAHAAKLIDGLRCNDGILIFTDLIGATPSNIAHNFLDDPKVRIVTGVNLPAIITALSAPKDAPVNQVMTLAEGAAHAGISSRIGRVPEGTEA</sequence>
<dbReference type="SUPFAM" id="SSF53062">
    <property type="entry name" value="PTS system fructose IIA component-like"/>
    <property type="match status" value="1"/>
</dbReference>
<accession>A0ABS2DP00</accession>
<protein>
    <submittedName>
        <fullName evidence="3">PTS fructose transporter subunit IIA</fullName>
    </submittedName>
</protein>
<evidence type="ECO:0000313" key="3">
    <source>
        <dbReference type="EMBL" id="MBM6703065.1"/>
    </source>
</evidence>
<evidence type="ECO:0000313" key="4">
    <source>
        <dbReference type="Proteomes" id="UP000715095"/>
    </source>
</evidence>
<keyword evidence="4" id="KW-1185">Reference proteome</keyword>
<dbReference type="EMBL" id="JACJJC010000001">
    <property type="protein sequence ID" value="MBM6703065.1"/>
    <property type="molecule type" value="Genomic_DNA"/>
</dbReference>
<evidence type="ECO:0000256" key="1">
    <source>
        <dbReference type="ARBA" id="ARBA00022679"/>
    </source>
</evidence>
<dbReference type="PANTHER" id="PTHR33799:SF1">
    <property type="entry name" value="PTS SYSTEM MANNOSE-SPECIFIC EIIAB COMPONENT-RELATED"/>
    <property type="match status" value="1"/>
</dbReference>
<dbReference type="Pfam" id="PF03610">
    <property type="entry name" value="EIIA-man"/>
    <property type="match status" value="1"/>
</dbReference>
<gene>
    <name evidence="3" type="ORF">H6A60_00860</name>
</gene>
<evidence type="ECO:0000259" key="2">
    <source>
        <dbReference type="PROSITE" id="PS51096"/>
    </source>
</evidence>
<dbReference type="InterPro" id="IPR036662">
    <property type="entry name" value="PTS_EIIA_man-typ_sf"/>
</dbReference>
<organism evidence="3 4">
    <name type="scientific">Sutterella massiliensis</name>
    <dbReference type="NCBI Taxonomy" id="1816689"/>
    <lineage>
        <taxon>Bacteria</taxon>
        <taxon>Pseudomonadati</taxon>
        <taxon>Pseudomonadota</taxon>
        <taxon>Betaproteobacteria</taxon>
        <taxon>Burkholderiales</taxon>
        <taxon>Sutterellaceae</taxon>
        <taxon>Sutterella</taxon>
    </lineage>
</organism>
<keyword evidence="1" id="KW-0808">Transferase</keyword>
<feature type="domain" description="PTS EIIA type-4" evidence="2">
    <location>
        <begin position="3"/>
        <end position="130"/>
    </location>
</feature>
<dbReference type="InterPro" id="IPR051471">
    <property type="entry name" value="Bacterial_PTS_sugar_comp"/>
</dbReference>
<dbReference type="Gene3D" id="3.40.50.510">
    <property type="entry name" value="Phosphotransferase system, mannose-type IIA component"/>
    <property type="match status" value="1"/>
</dbReference>
<dbReference type="InterPro" id="IPR004701">
    <property type="entry name" value="PTS_EIIA_man-typ"/>
</dbReference>
<dbReference type="Proteomes" id="UP000715095">
    <property type="component" value="Unassembled WGS sequence"/>
</dbReference>
<comment type="caution">
    <text evidence="3">The sequence shown here is derived from an EMBL/GenBank/DDBJ whole genome shotgun (WGS) entry which is preliminary data.</text>
</comment>
<proteinExistence type="predicted"/>